<comment type="caution">
    <text evidence="1">The sequence shown here is derived from an EMBL/GenBank/DDBJ whole genome shotgun (WGS) entry which is preliminary data.</text>
</comment>
<evidence type="ECO:0000313" key="1">
    <source>
        <dbReference type="EMBL" id="PNF17482.1"/>
    </source>
</evidence>
<sequence length="55" mass="6417">MDCTENNTSKNSLLPRSRDYQVLSGSDRGIRRLMRAIYEVCHRDGLRCHKSYQVS</sequence>
<evidence type="ECO:0000313" key="2">
    <source>
        <dbReference type="Proteomes" id="UP000235965"/>
    </source>
</evidence>
<dbReference type="InParanoid" id="A0A2J7PMC0"/>
<keyword evidence="2" id="KW-1185">Reference proteome</keyword>
<dbReference type="EMBL" id="NEVH01024066">
    <property type="protein sequence ID" value="PNF17482.1"/>
    <property type="molecule type" value="Genomic_DNA"/>
</dbReference>
<name>A0A2J7PMC0_9NEOP</name>
<protein>
    <submittedName>
        <fullName evidence="1">Uncharacterized protein</fullName>
    </submittedName>
</protein>
<proteinExistence type="predicted"/>
<accession>A0A2J7PMC0</accession>
<reference evidence="1 2" key="1">
    <citation type="submission" date="2017-12" db="EMBL/GenBank/DDBJ databases">
        <title>Hemimetabolous genomes reveal molecular basis of termite eusociality.</title>
        <authorList>
            <person name="Harrison M.C."/>
            <person name="Jongepier E."/>
            <person name="Robertson H.M."/>
            <person name="Arning N."/>
            <person name="Bitard-Feildel T."/>
            <person name="Chao H."/>
            <person name="Childers C.P."/>
            <person name="Dinh H."/>
            <person name="Doddapaneni H."/>
            <person name="Dugan S."/>
            <person name="Gowin J."/>
            <person name="Greiner C."/>
            <person name="Han Y."/>
            <person name="Hu H."/>
            <person name="Hughes D.S.T."/>
            <person name="Huylmans A.-K."/>
            <person name="Kemena C."/>
            <person name="Kremer L.P.M."/>
            <person name="Lee S.L."/>
            <person name="Lopez-Ezquerra A."/>
            <person name="Mallet L."/>
            <person name="Monroy-Kuhn J.M."/>
            <person name="Moser A."/>
            <person name="Murali S.C."/>
            <person name="Muzny D.M."/>
            <person name="Otani S."/>
            <person name="Piulachs M.-D."/>
            <person name="Poelchau M."/>
            <person name="Qu J."/>
            <person name="Schaub F."/>
            <person name="Wada-Katsumata A."/>
            <person name="Worley K.C."/>
            <person name="Xie Q."/>
            <person name="Ylla G."/>
            <person name="Poulsen M."/>
            <person name="Gibbs R.A."/>
            <person name="Schal C."/>
            <person name="Richards S."/>
            <person name="Belles X."/>
            <person name="Korb J."/>
            <person name="Bornberg-Bauer E."/>
        </authorList>
    </citation>
    <scope>NUCLEOTIDE SEQUENCE [LARGE SCALE GENOMIC DNA]</scope>
    <source>
        <tissue evidence="1">Whole body</tissue>
    </source>
</reference>
<dbReference type="AlphaFoldDB" id="A0A2J7PMC0"/>
<gene>
    <name evidence="1" type="ORF">B7P43_G18085</name>
</gene>
<organism evidence="1 2">
    <name type="scientific">Cryptotermes secundus</name>
    <dbReference type="NCBI Taxonomy" id="105785"/>
    <lineage>
        <taxon>Eukaryota</taxon>
        <taxon>Metazoa</taxon>
        <taxon>Ecdysozoa</taxon>
        <taxon>Arthropoda</taxon>
        <taxon>Hexapoda</taxon>
        <taxon>Insecta</taxon>
        <taxon>Pterygota</taxon>
        <taxon>Neoptera</taxon>
        <taxon>Polyneoptera</taxon>
        <taxon>Dictyoptera</taxon>
        <taxon>Blattodea</taxon>
        <taxon>Blattoidea</taxon>
        <taxon>Termitoidae</taxon>
        <taxon>Kalotermitidae</taxon>
        <taxon>Cryptotermitinae</taxon>
        <taxon>Cryptotermes</taxon>
    </lineage>
</organism>
<dbReference type="Proteomes" id="UP000235965">
    <property type="component" value="Unassembled WGS sequence"/>
</dbReference>